<gene>
    <name evidence="1" type="ORF">NCTC11370_03002</name>
</gene>
<protein>
    <submittedName>
        <fullName evidence="1">Protein of uncharacterized function (DUF2764)</fullName>
    </submittedName>
</protein>
<evidence type="ECO:0000313" key="1">
    <source>
        <dbReference type="EMBL" id="STO22900.1"/>
    </source>
</evidence>
<dbReference type="GeneID" id="93293888"/>
<dbReference type="STRING" id="1094715.GCA_000236165_02988"/>
<accession>A0A377GEA3</accession>
<name>A0A377GEA3_9GAMM</name>
<reference evidence="1 2" key="1">
    <citation type="submission" date="2018-06" db="EMBL/GenBank/DDBJ databases">
        <authorList>
            <consortium name="Pathogen Informatics"/>
            <person name="Doyle S."/>
        </authorList>
    </citation>
    <scope>NUCLEOTIDE SEQUENCE [LARGE SCALE GENOMIC DNA]</scope>
    <source>
        <strain evidence="1 2">NCTC11370</strain>
    </source>
</reference>
<dbReference type="RefSeq" id="WP_010655019.1">
    <property type="nucleotide sequence ID" value="NZ_JAPHOO010000002.1"/>
</dbReference>
<keyword evidence="2" id="KW-1185">Reference proteome</keyword>
<dbReference type="AlphaFoldDB" id="A0A377GEA3"/>
<proteinExistence type="predicted"/>
<sequence length="233" mass="28002">MTSHYYTVVSSLPHMNTNFKIQDTPISRLQLEKRLKLLPLEKYTVVFTVEYLVWTSWFMPHQPVSDLRRAFQKLMATESAFLREMLLWFFDLRSVFAALRIRNEKKELPANPHEYWISQWSHKLIRHWDEPDFGLKAIYPWLPKIAQDIVQKDTVAVEQFLLSYIWKYLSLRETGHYFDFEAIIIYLLRWNVIHYWSQFNEENALNCLNKLASLLLDKELTQKIILNDKGSRS</sequence>
<evidence type="ECO:0000313" key="2">
    <source>
        <dbReference type="Proteomes" id="UP000254554"/>
    </source>
</evidence>
<dbReference type="OrthoDB" id="556081at2"/>
<dbReference type="Pfam" id="PF10962">
    <property type="entry name" value="DUF2764"/>
    <property type="match status" value="1"/>
</dbReference>
<organism evidence="1 2">
    <name type="scientific">Fluoribacter dumoffii</name>
    <dbReference type="NCBI Taxonomy" id="463"/>
    <lineage>
        <taxon>Bacteria</taxon>
        <taxon>Pseudomonadati</taxon>
        <taxon>Pseudomonadota</taxon>
        <taxon>Gammaproteobacteria</taxon>
        <taxon>Legionellales</taxon>
        <taxon>Legionellaceae</taxon>
        <taxon>Fluoribacter</taxon>
    </lineage>
</organism>
<dbReference type="InterPro" id="IPR024492">
    <property type="entry name" value="DUF2764"/>
</dbReference>
<dbReference type="Proteomes" id="UP000254554">
    <property type="component" value="Unassembled WGS sequence"/>
</dbReference>
<dbReference type="EMBL" id="UGGT01000001">
    <property type="protein sequence ID" value="STO22900.1"/>
    <property type="molecule type" value="Genomic_DNA"/>
</dbReference>